<gene>
    <name evidence="2" type="ORF">BN9_107270</name>
</gene>
<comment type="caution">
    <text evidence="2">The sequence shown here is derived from an EMBL/GenBank/DDBJ whole genome shotgun (WGS) entry which is preliminary data.</text>
</comment>
<dbReference type="AlphaFoldDB" id="A0A024GRA9"/>
<keyword evidence="3" id="KW-1185">Reference proteome</keyword>
<accession>A0A024GRA9</accession>
<organism evidence="2 3">
    <name type="scientific">Albugo candida</name>
    <dbReference type="NCBI Taxonomy" id="65357"/>
    <lineage>
        <taxon>Eukaryota</taxon>
        <taxon>Sar</taxon>
        <taxon>Stramenopiles</taxon>
        <taxon>Oomycota</taxon>
        <taxon>Peronosporomycetes</taxon>
        <taxon>Albuginales</taxon>
        <taxon>Albuginaceae</taxon>
        <taxon>Albugo</taxon>
    </lineage>
</organism>
<feature type="chain" id="PRO_5001532617" evidence="1">
    <location>
        <begin position="24"/>
        <end position="188"/>
    </location>
</feature>
<sequence>MRTASLQLCLLSIISSLKGPAARFSILARIDKPIIKQGDENPILDGVVISGYNLEGVWLETHTRTSEDRWEIRGWDKFPIKATATLLDKAWEPSPVNAKPSTSTLPIQSFGEKLSFGFRIPFVVGVLRKNPTATLNLYLESSTLVNYCISDDSSKDDSAGNSVDYLQVNALKDQKRFFLCRLQSRTGP</sequence>
<dbReference type="EMBL" id="CAIX01000294">
    <property type="protein sequence ID" value="CCI49413.1"/>
    <property type="molecule type" value="Genomic_DNA"/>
</dbReference>
<evidence type="ECO:0000313" key="2">
    <source>
        <dbReference type="EMBL" id="CCI49413.1"/>
    </source>
</evidence>
<evidence type="ECO:0000256" key="1">
    <source>
        <dbReference type="SAM" id="SignalP"/>
    </source>
</evidence>
<proteinExistence type="predicted"/>
<feature type="signal peptide" evidence="1">
    <location>
        <begin position="1"/>
        <end position="23"/>
    </location>
</feature>
<dbReference type="InParanoid" id="A0A024GRA9"/>
<evidence type="ECO:0000313" key="3">
    <source>
        <dbReference type="Proteomes" id="UP000053237"/>
    </source>
</evidence>
<name>A0A024GRA9_9STRA</name>
<dbReference type="Proteomes" id="UP000053237">
    <property type="component" value="Unassembled WGS sequence"/>
</dbReference>
<reference evidence="2 3" key="1">
    <citation type="submission" date="2012-05" db="EMBL/GenBank/DDBJ databases">
        <title>Recombination and specialization in a pathogen metapopulation.</title>
        <authorList>
            <person name="Gardiner A."/>
            <person name="Kemen E."/>
            <person name="Schultz-Larsen T."/>
            <person name="MacLean D."/>
            <person name="Van Oosterhout C."/>
            <person name="Jones J.D.G."/>
        </authorList>
    </citation>
    <scope>NUCLEOTIDE SEQUENCE [LARGE SCALE GENOMIC DNA]</scope>
    <source>
        <strain evidence="2 3">Ac Nc2</strain>
    </source>
</reference>
<keyword evidence="1" id="KW-0732">Signal</keyword>
<protein>
    <submittedName>
        <fullName evidence="2">Uncharacterized protein</fullName>
    </submittedName>
</protein>